<accession>A0A8S3ZSV1</accession>
<evidence type="ECO:0000256" key="1">
    <source>
        <dbReference type="ARBA" id="ARBA00004167"/>
    </source>
</evidence>
<gene>
    <name evidence="15" type="ORF">CUNI_LOCUS18137</name>
</gene>
<keyword evidence="10" id="KW-0325">Glycoprotein</keyword>
<keyword evidence="5 11" id="KW-0106">Calcium</keyword>
<evidence type="ECO:0000256" key="5">
    <source>
        <dbReference type="ARBA" id="ARBA00022837"/>
    </source>
</evidence>
<dbReference type="FunFam" id="2.60.40.60:FF:000168">
    <property type="entry name" value="Cadherin-related family member 2"/>
    <property type="match status" value="1"/>
</dbReference>
<comment type="subcellular location">
    <subcellularLocation>
        <location evidence="1">Membrane</location>
        <topology evidence="1">Single-pass membrane protein</topology>
    </subcellularLocation>
</comment>
<dbReference type="SMART" id="SM00112">
    <property type="entry name" value="CA"/>
    <property type="match status" value="8"/>
</dbReference>
<feature type="domain" description="Cadherin" evidence="14">
    <location>
        <begin position="319"/>
        <end position="441"/>
    </location>
</feature>
<feature type="domain" description="Cadherin" evidence="14">
    <location>
        <begin position="913"/>
        <end position="1028"/>
    </location>
</feature>
<dbReference type="FunFam" id="2.60.40.60:FF:000015">
    <property type="entry name" value="FAT atypical cadherin 1"/>
    <property type="match status" value="1"/>
</dbReference>
<dbReference type="CDD" id="cd11304">
    <property type="entry name" value="Cadherin_repeat"/>
    <property type="match status" value="7"/>
</dbReference>
<evidence type="ECO:0000256" key="13">
    <source>
        <dbReference type="SAM" id="Phobius"/>
    </source>
</evidence>
<feature type="domain" description="Cadherin" evidence="14">
    <location>
        <begin position="549"/>
        <end position="656"/>
    </location>
</feature>
<dbReference type="InterPro" id="IPR020894">
    <property type="entry name" value="Cadherin_CS"/>
</dbReference>
<keyword evidence="8 13" id="KW-0472">Membrane</keyword>
<dbReference type="InterPro" id="IPR002126">
    <property type="entry name" value="Cadherin-like_dom"/>
</dbReference>
<dbReference type="PANTHER" id="PTHR24027:SF438">
    <property type="entry name" value="CADHERIN 23"/>
    <property type="match status" value="1"/>
</dbReference>
<sequence>ASTSDTKSLVTVGATVFDSTTKRWACDLRLISPLDRDTSPPVRKLYFDLKDTFPFTISVTLTLIINDINDNPPTFVDLPYRFSLPENTIVGTSVYKVTATDPDSNSGRIPNYFIEAVSGNYNHTFEVNKQTGQITLNKSLDYENLSFYHYNVSAKDEGNPTCPGVSCVCDKNSNFNNPTCDPGPVDLFITIIDVQDTPPVFSKLPYMATVAENATLGQSIFQVSAVDGDRGVSQPNHIQYTLSGADSSQFAIGSSDGIIRVKEVLDADKEEVRNKGGLYSFAVIATEESGNSTENPNNRTETPISVTVTDINDNPPKFNANNYSASVQENTPKGVPITITSSIEVVDIDQDVNSRFWVYLEKDDNPYNDFDTLPAANVVIQGRSTITIRVFNSSVLDYETTKNLTFQLIAKENNSNPNITSSSVATVTLTILDVNDNSPQFPDQPRAFNVSEDAPLGHVIATITATDADSGDFGQIVFSLEDNGLDGTFNISEQGVITLAQPLDWEERKSYTLAVISSDSPQNQDQHRQSTFRIQVNVLDVNDNAPNWAQYVEYVTVLERSAVGTKLTVLKATDLDGGLNGQIKYSIVAGTNGSMLFDVNTTKEEFAEIYIQQSLIDNVGLHILTVMAEDQGTPPLNSTLNLSIFVIDENQHYPIFVDPDQTKFNTSAGQWPEIRIPEEQPFGSALYTLNATDRDTGENGKVEYLLNPSSNKDDEYFTVDRSSGTLRSVRRLDRDTKDTYEIQVTAKDNGQPVALMTQLSVRIILLDINDNQPTYKRSDMPQKLQVVEESNNAVIGQLVEATDIDEAPNNINCYYLYGGDHLSGLQLDKKTRSLSLTTKVDREITSELNIVIKASENCNLTSDFFISNPSKANATFTAALADDPPPEYNSSDDSLLWVKVAVIDINDNPPKFTSPELAASVIYDVEIGTKVMSLADNITDKDTPDNRKNKFRLLNFTSVLQAGDAIDTSKPPFVVSNNGSVNTNMLFQKEILGHFLLYVLTYDDDGLNDTASIKVTLISSSDRLLLVFNKQVNEVEQLKANIVKQLSDILNINIMMDKIQGHVSLGGTSDPSKTDAYIHGRYRSNGKIVPATELRRLIDLSLDATGLLNSNGVIETQTMVGDKPGDPKEELQKVFIIVAVILAVIVVSLFLVLLYMINLYRRRLSAATTSAYAPPQEKDTIEHPGTNKYFASENPLFGREIKAFDHPDVDDNDDGDVSSHNSLDLNGVDPAVPYKSSQPAEADEEQEMSMQIGDGVLPVAPFNRSSNLDNVLQAYTNQAYTHDNDDIDGHYSHLDTKNMAPISKGEDSKQGQQFSDNDLYDEIYKSRVSDFHLEYSEI</sequence>
<dbReference type="Pfam" id="PF00028">
    <property type="entry name" value="Cadherin"/>
    <property type="match status" value="5"/>
</dbReference>
<evidence type="ECO:0000313" key="15">
    <source>
        <dbReference type="EMBL" id="CAG5132579.1"/>
    </source>
</evidence>
<dbReference type="OrthoDB" id="6250271at2759"/>
<evidence type="ECO:0000256" key="2">
    <source>
        <dbReference type="ARBA" id="ARBA00022536"/>
    </source>
</evidence>
<feature type="transmembrane region" description="Helical" evidence="13">
    <location>
        <begin position="1134"/>
        <end position="1157"/>
    </location>
</feature>
<evidence type="ECO:0000313" key="16">
    <source>
        <dbReference type="Proteomes" id="UP000678393"/>
    </source>
</evidence>
<dbReference type="PROSITE" id="PS00232">
    <property type="entry name" value="CADHERIN_1"/>
    <property type="match status" value="6"/>
</dbReference>
<dbReference type="InterPro" id="IPR015919">
    <property type="entry name" value="Cadherin-like_sf"/>
</dbReference>
<keyword evidence="2" id="KW-0245">EGF-like domain</keyword>
<feature type="domain" description="Cadherin" evidence="14">
    <location>
        <begin position="442"/>
        <end position="548"/>
    </location>
</feature>
<organism evidence="15 16">
    <name type="scientific">Candidula unifasciata</name>
    <dbReference type="NCBI Taxonomy" id="100452"/>
    <lineage>
        <taxon>Eukaryota</taxon>
        <taxon>Metazoa</taxon>
        <taxon>Spiralia</taxon>
        <taxon>Lophotrochozoa</taxon>
        <taxon>Mollusca</taxon>
        <taxon>Gastropoda</taxon>
        <taxon>Heterobranchia</taxon>
        <taxon>Euthyneura</taxon>
        <taxon>Panpulmonata</taxon>
        <taxon>Eupulmonata</taxon>
        <taxon>Stylommatophora</taxon>
        <taxon>Helicina</taxon>
        <taxon>Helicoidea</taxon>
        <taxon>Geomitridae</taxon>
        <taxon>Candidula</taxon>
    </lineage>
</organism>
<evidence type="ECO:0000256" key="4">
    <source>
        <dbReference type="ARBA" id="ARBA00022737"/>
    </source>
</evidence>
<feature type="region of interest" description="Disordered" evidence="12">
    <location>
        <begin position="1168"/>
        <end position="1189"/>
    </location>
</feature>
<feature type="region of interest" description="Disordered" evidence="12">
    <location>
        <begin position="1204"/>
        <end position="1248"/>
    </location>
</feature>
<keyword evidence="4" id="KW-0677">Repeat</keyword>
<feature type="domain" description="Cadherin" evidence="14">
    <location>
        <begin position="76"/>
        <end position="201"/>
    </location>
</feature>
<evidence type="ECO:0000256" key="7">
    <source>
        <dbReference type="ARBA" id="ARBA00022989"/>
    </source>
</evidence>
<feature type="domain" description="Cadherin" evidence="14">
    <location>
        <begin position="778"/>
        <end position="912"/>
    </location>
</feature>
<feature type="region of interest" description="Disordered" evidence="12">
    <location>
        <begin position="1293"/>
        <end position="1313"/>
    </location>
</feature>
<dbReference type="InterPro" id="IPR039808">
    <property type="entry name" value="Cadherin"/>
</dbReference>
<feature type="domain" description="Cadherin" evidence="14">
    <location>
        <begin position="28"/>
        <end position="75"/>
    </location>
</feature>
<evidence type="ECO:0000256" key="8">
    <source>
        <dbReference type="ARBA" id="ARBA00023136"/>
    </source>
</evidence>
<evidence type="ECO:0000259" key="14">
    <source>
        <dbReference type="PROSITE" id="PS50268"/>
    </source>
</evidence>
<dbReference type="GO" id="GO:0016342">
    <property type="term" value="C:catenin complex"/>
    <property type="evidence" value="ECO:0007669"/>
    <property type="project" value="TreeGrafter"/>
</dbReference>
<evidence type="ECO:0000256" key="6">
    <source>
        <dbReference type="ARBA" id="ARBA00022889"/>
    </source>
</evidence>
<dbReference type="Gene3D" id="2.60.40.60">
    <property type="entry name" value="Cadherins"/>
    <property type="match status" value="8"/>
</dbReference>
<dbReference type="GO" id="GO:0016477">
    <property type="term" value="P:cell migration"/>
    <property type="evidence" value="ECO:0007669"/>
    <property type="project" value="TreeGrafter"/>
</dbReference>
<evidence type="ECO:0000256" key="12">
    <source>
        <dbReference type="SAM" id="MobiDB-lite"/>
    </source>
</evidence>
<keyword evidence="9" id="KW-1015">Disulfide bond</keyword>
<dbReference type="EMBL" id="CAJHNH020005490">
    <property type="protein sequence ID" value="CAG5132579.1"/>
    <property type="molecule type" value="Genomic_DNA"/>
</dbReference>
<dbReference type="SUPFAM" id="SSF49313">
    <property type="entry name" value="Cadherin-like"/>
    <property type="match status" value="8"/>
</dbReference>
<feature type="domain" description="Cadherin" evidence="14">
    <location>
        <begin position="673"/>
        <end position="775"/>
    </location>
</feature>
<evidence type="ECO:0000256" key="9">
    <source>
        <dbReference type="ARBA" id="ARBA00023157"/>
    </source>
</evidence>
<dbReference type="PRINTS" id="PR00205">
    <property type="entry name" value="CADHERIN"/>
</dbReference>
<proteinExistence type="predicted"/>
<dbReference type="FunFam" id="2.60.40.60:FF:000002">
    <property type="entry name" value="Protocadherin alpha 2"/>
    <property type="match status" value="1"/>
</dbReference>
<name>A0A8S3ZSV1_9EUPU</name>
<dbReference type="FunFam" id="2.60.40.60:FF:000104">
    <property type="entry name" value="cadherin-23 isoform X1"/>
    <property type="match status" value="1"/>
</dbReference>
<keyword evidence="16" id="KW-1185">Reference proteome</keyword>
<evidence type="ECO:0000256" key="10">
    <source>
        <dbReference type="ARBA" id="ARBA00023180"/>
    </source>
</evidence>
<dbReference type="GO" id="GO:0008013">
    <property type="term" value="F:beta-catenin binding"/>
    <property type="evidence" value="ECO:0007669"/>
    <property type="project" value="TreeGrafter"/>
</dbReference>
<dbReference type="PANTHER" id="PTHR24027">
    <property type="entry name" value="CADHERIN-23"/>
    <property type="match status" value="1"/>
</dbReference>
<feature type="non-terminal residue" evidence="15">
    <location>
        <position position="1"/>
    </location>
</feature>
<dbReference type="FunFam" id="2.60.40.60:FF:000039">
    <property type="entry name" value="FAT atypical cadherin 3"/>
    <property type="match status" value="1"/>
</dbReference>
<keyword evidence="6" id="KW-0130">Cell adhesion</keyword>
<protein>
    <recommendedName>
        <fullName evidence="14">Cadherin domain-containing protein</fullName>
    </recommendedName>
</protein>
<keyword evidence="7 13" id="KW-1133">Transmembrane helix</keyword>
<dbReference type="Proteomes" id="UP000678393">
    <property type="component" value="Unassembled WGS sequence"/>
</dbReference>
<dbReference type="PROSITE" id="PS50268">
    <property type="entry name" value="CADHERIN_2"/>
    <property type="match status" value="9"/>
</dbReference>
<dbReference type="GO" id="GO:0007156">
    <property type="term" value="P:homophilic cell adhesion via plasma membrane adhesion molecules"/>
    <property type="evidence" value="ECO:0007669"/>
    <property type="project" value="InterPro"/>
</dbReference>
<dbReference type="GO" id="GO:0005509">
    <property type="term" value="F:calcium ion binding"/>
    <property type="evidence" value="ECO:0007669"/>
    <property type="project" value="UniProtKB-UniRule"/>
</dbReference>
<evidence type="ECO:0000256" key="11">
    <source>
        <dbReference type="PROSITE-ProRule" id="PRU00043"/>
    </source>
</evidence>
<dbReference type="GO" id="GO:0045296">
    <property type="term" value="F:cadherin binding"/>
    <property type="evidence" value="ECO:0007669"/>
    <property type="project" value="TreeGrafter"/>
</dbReference>
<evidence type="ECO:0000256" key="3">
    <source>
        <dbReference type="ARBA" id="ARBA00022692"/>
    </source>
</evidence>
<reference evidence="15" key="1">
    <citation type="submission" date="2021-04" db="EMBL/GenBank/DDBJ databases">
        <authorList>
            <consortium name="Molecular Ecology Group"/>
        </authorList>
    </citation>
    <scope>NUCLEOTIDE SEQUENCE</scope>
</reference>
<keyword evidence="3 13" id="KW-0812">Transmembrane</keyword>
<feature type="domain" description="Cadherin" evidence="14">
    <location>
        <begin position="202"/>
        <end position="318"/>
    </location>
</feature>
<comment type="caution">
    <text evidence="15">The sequence shown here is derived from an EMBL/GenBank/DDBJ whole genome shotgun (WGS) entry which is preliminary data.</text>
</comment>